<evidence type="ECO:0000256" key="2">
    <source>
        <dbReference type="ARBA" id="ARBA00004496"/>
    </source>
</evidence>
<dbReference type="Gene3D" id="2.60.40.790">
    <property type="match status" value="1"/>
</dbReference>
<dbReference type="AlphaFoldDB" id="A0A8K0H582"/>
<dbReference type="SMART" id="SM00248">
    <property type="entry name" value="ANK"/>
    <property type="match status" value="5"/>
</dbReference>
<feature type="transmembrane region" description="Helical" evidence="13">
    <location>
        <begin position="451"/>
        <end position="470"/>
    </location>
</feature>
<gene>
    <name evidence="15" type="ORF">FNV43_RR11266</name>
</gene>
<evidence type="ECO:0000256" key="1">
    <source>
        <dbReference type="ARBA" id="ARBA00004141"/>
    </source>
</evidence>
<evidence type="ECO:0000256" key="11">
    <source>
        <dbReference type="PROSITE-ProRule" id="PRU00285"/>
    </source>
</evidence>
<sequence>MENMTSRLYNAAVKGSVTDLLELLQQDRLILDRLTSANGFTRETPLHVAAMLGHTQFVKEILDRKPQLAKESDSQRYLALHLASAKGHVEIVKALVFVSPVMCFARDKDGLNPLQLAAIKGRIGVVRELVRVVPDAARATCGQGETILHLCVKHNQLEVIRLLVDQVMGNYEFVNAKDHYGMTILHLAVADKQIETTRFLVTNTSIEVNAVNANGFTALDILAQSHRDIKDFDISESLRIVGALRTIDAPPQGNWTVPHGHRNHQPEAAQNNLVKDKKQPPEDWLTRKRDSLMVVASLIATMAFQSGSNPPGGLWQDDLTAGDSNNNTTRALHMAGKSIMADKKPNDYAYFLYSNTLGFVASLSIILLLVTGLPFKKRLFMWVLTVTVWVTITAMALTYRISVLHFTTSHQVPVATRVVNYGLYGWSGIMALVFLLHFGNLVIKALEFSRIFAFLCYPITTINATALLPFSRRSSAGFFKSSSYTKLCQSTLQLFTSSQKDMDLRNIGFNYPIFSVLEDMLDFPEEHDNKPPRNNPSRAYVRDAKAMAATPADVMEYPNAYVFIVDMPGIKGSEIKVQVEDSNVLVVSGERKRDKEKDEKDGVKYVRMERRVGKFMRKFSLPENANVEKMFAVCQDGVLTVKVEKLPRFYWFVSKQK</sequence>
<dbReference type="PROSITE" id="PS01031">
    <property type="entry name" value="SHSP"/>
    <property type="match status" value="1"/>
</dbReference>
<feature type="domain" description="SHSP" evidence="14">
    <location>
        <begin position="543"/>
        <end position="657"/>
    </location>
</feature>
<proteinExistence type="inferred from homology"/>
<evidence type="ECO:0000313" key="16">
    <source>
        <dbReference type="Proteomes" id="UP000796880"/>
    </source>
</evidence>
<dbReference type="PROSITE" id="PS50297">
    <property type="entry name" value="ANK_REP_REGION"/>
    <property type="match status" value="2"/>
</dbReference>
<evidence type="ECO:0000259" key="14">
    <source>
        <dbReference type="PROSITE" id="PS01031"/>
    </source>
</evidence>
<evidence type="ECO:0000256" key="4">
    <source>
        <dbReference type="ARBA" id="ARBA00022692"/>
    </source>
</evidence>
<dbReference type="PANTHER" id="PTHR24186:SF37">
    <property type="entry name" value="PGG DOMAIN-CONTAINING PROTEIN"/>
    <property type="match status" value="1"/>
</dbReference>
<comment type="caution">
    <text evidence="15">The sequence shown here is derived from an EMBL/GenBank/DDBJ whole genome shotgun (WGS) entry which is preliminary data.</text>
</comment>
<feature type="repeat" description="ANK" evidence="10">
    <location>
        <begin position="143"/>
        <end position="165"/>
    </location>
</feature>
<dbReference type="GO" id="GO:0005886">
    <property type="term" value="C:plasma membrane"/>
    <property type="evidence" value="ECO:0007669"/>
    <property type="project" value="TreeGrafter"/>
</dbReference>
<evidence type="ECO:0000256" key="9">
    <source>
        <dbReference type="ARBA" id="ARBA00023136"/>
    </source>
</evidence>
<organism evidence="15 16">
    <name type="scientific">Rhamnella rubrinervis</name>
    <dbReference type="NCBI Taxonomy" id="2594499"/>
    <lineage>
        <taxon>Eukaryota</taxon>
        <taxon>Viridiplantae</taxon>
        <taxon>Streptophyta</taxon>
        <taxon>Embryophyta</taxon>
        <taxon>Tracheophyta</taxon>
        <taxon>Spermatophyta</taxon>
        <taxon>Magnoliopsida</taxon>
        <taxon>eudicotyledons</taxon>
        <taxon>Gunneridae</taxon>
        <taxon>Pentapetalae</taxon>
        <taxon>rosids</taxon>
        <taxon>fabids</taxon>
        <taxon>Rosales</taxon>
        <taxon>Rhamnaceae</taxon>
        <taxon>rhamnoid group</taxon>
        <taxon>Rhamneae</taxon>
        <taxon>Rhamnella</taxon>
    </lineage>
</organism>
<dbReference type="Pfam" id="PF13962">
    <property type="entry name" value="PGG"/>
    <property type="match status" value="1"/>
</dbReference>
<dbReference type="GO" id="GO:0005737">
    <property type="term" value="C:cytoplasm"/>
    <property type="evidence" value="ECO:0007669"/>
    <property type="project" value="UniProtKB-SubCell"/>
</dbReference>
<dbReference type="Proteomes" id="UP000796880">
    <property type="component" value="Unassembled WGS sequence"/>
</dbReference>
<dbReference type="Pfam" id="PF00023">
    <property type="entry name" value="Ank"/>
    <property type="match status" value="1"/>
</dbReference>
<accession>A0A8K0H582</accession>
<dbReference type="Pfam" id="PF12796">
    <property type="entry name" value="Ank_2"/>
    <property type="match status" value="2"/>
</dbReference>
<feature type="transmembrane region" description="Helical" evidence="13">
    <location>
        <begin position="348"/>
        <end position="370"/>
    </location>
</feature>
<keyword evidence="7" id="KW-0346">Stress response</keyword>
<keyword evidence="9 13" id="KW-0472">Membrane</keyword>
<evidence type="ECO:0000256" key="13">
    <source>
        <dbReference type="SAM" id="Phobius"/>
    </source>
</evidence>
<evidence type="ECO:0000256" key="6">
    <source>
        <dbReference type="ARBA" id="ARBA00022989"/>
    </source>
</evidence>
<reference evidence="15" key="1">
    <citation type="submission" date="2020-03" db="EMBL/GenBank/DDBJ databases">
        <title>A high-quality chromosome-level genome assembly of a woody plant with both climbing and erect habits, Rhamnella rubrinervis.</title>
        <authorList>
            <person name="Lu Z."/>
            <person name="Yang Y."/>
            <person name="Zhu X."/>
            <person name="Sun Y."/>
        </authorList>
    </citation>
    <scope>NUCLEOTIDE SEQUENCE</scope>
    <source>
        <strain evidence="15">BYM</strain>
        <tissue evidence="15">Leaf</tissue>
    </source>
</reference>
<dbReference type="SUPFAM" id="SSF48403">
    <property type="entry name" value="Ankyrin repeat"/>
    <property type="match status" value="1"/>
</dbReference>
<keyword evidence="8 10" id="KW-0040">ANK repeat</keyword>
<dbReference type="Pfam" id="PF00011">
    <property type="entry name" value="HSP20"/>
    <property type="match status" value="1"/>
</dbReference>
<protein>
    <recommendedName>
        <fullName evidence="14">SHSP domain-containing protein</fullName>
    </recommendedName>
</protein>
<feature type="transmembrane region" description="Helical" evidence="13">
    <location>
        <begin position="379"/>
        <end position="401"/>
    </location>
</feature>
<comment type="similarity">
    <text evidence="11 12">Belongs to the small heat shock protein (HSP20) family.</text>
</comment>
<dbReference type="SUPFAM" id="SSF49764">
    <property type="entry name" value="HSP20-like chaperones"/>
    <property type="match status" value="1"/>
</dbReference>
<dbReference type="OrthoDB" id="1585477at2759"/>
<evidence type="ECO:0000256" key="12">
    <source>
        <dbReference type="RuleBase" id="RU003616"/>
    </source>
</evidence>
<dbReference type="InterPro" id="IPR026961">
    <property type="entry name" value="PGG_dom"/>
</dbReference>
<dbReference type="PROSITE" id="PS50088">
    <property type="entry name" value="ANK_REPEAT"/>
    <property type="match status" value="2"/>
</dbReference>
<evidence type="ECO:0000313" key="15">
    <source>
        <dbReference type="EMBL" id="KAF3446087.1"/>
    </source>
</evidence>
<feature type="transmembrane region" description="Helical" evidence="13">
    <location>
        <begin position="421"/>
        <end position="439"/>
    </location>
</feature>
<evidence type="ECO:0000256" key="7">
    <source>
        <dbReference type="ARBA" id="ARBA00023016"/>
    </source>
</evidence>
<name>A0A8K0H582_9ROSA</name>
<comment type="subcellular location">
    <subcellularLocation>
        <location evidence="2">Cytoplasm</location>
    </subcellularLocation>
    <subcellularLocation>
        <location evidence="1">Membrane</location>
        <topology evidence="1">Multi-pass membrane protein</topology>
    </subcellularLocation>
</comment>
<dbReference type="InterPro" id="IPR036770">
    <property type="entry name" value="Ankyrin_rpt-contain_sf"/>
</dbReference>
<keyword evidence="16" id="KW-1185">Reference proteome</keyword>
<evidence type="ECO:0000256" key="8">
    <source>
        <dbReference type="ARBA" id="ARBA00023043"/>
    </source>
</evidence>
<dbReference type="EMBL" id="VOIH02000005">
    <property type="protein sequence ID" value="KAF3446087.1"/>
    <property type="molecule type" value="Genomic_DNA"/>
</dbReference>
<dbReference type="InterPro" id="IPR002068">
    <property type="entry name" value="A-crystallin/Hsp20_dom"/>
</dbReference>
<dbReference type="InterPro" id="IPR002110">
    <property type="entry name" value="Ankyrin_rpt"/>
</dbReference>
<evidence type="ECO:0000256" key="3">
    <source>
        <dbReference type="ARBA" id="ARBA00022490"/>
    </source>
</evidence>
<keyword evidence="4 13" id="KW-0812">Transmembrane</keyword>
<dbReference type="Gene3D" id="1.25.40.20">
    <property type="entry name" value="Ankyrin repeat-containing domain"/>
    <property type="match status" value="1"/>
</dbReference>
<evidence type="ECO:0000256" key="5">
    <source>
        <dbReference type="ARBA" id="ARBA00022737"/>
    </source>
</evidence>
<keyword evidence="3" id="KW-0963">Cytoplasm</keyword>
<dbReference type="GO" id="GO:0006950">
    <property type="term" value="P:response to stress"/>
    <property type="evidence" value="ECO:0007669"/>
    <property type="project" value="UniProtKB-ARBA"/>
</dbReference>
<dbReference type="FunFam" id="2.60.40.790:FF:000010">
    <property type="entry name" value="17.3 kDa class II heat shock protein-like"/>
    <property type="match status" value="1"/>
</dbReference>
<dbReference type="InterPro" id="IPR008978">
    <property type="entry name" value="HSP20-like_chaperone"/>
</dbReference>
<feature type="repeat" description="ANK" evidence="10">
    <location>
        <begin position="41"/>
        <end position="73"/>
    </location>
</feature>
<keyword evidence="6 13" id="KW-1133">Transmembrane helix</keyword>
<dbReference type="PANTHER" id="PTHR24186">
    <property type="entry name" value="PROTEIN PHOSPHATASE 1 REGULATORY SUBUNIT"/>
    <property type="match status" value="1"/>
</dbReference>
<evidence type="ECO:0000256" key="10">
    <source>
        <dbReference type="PROSITE-ProRule" id="PRU00023"/>
    </source>
</evidence>
<keyword evidence="5" id="KW-0677">Repeat</keyword>